<dbReference type="AlphaFoldDB" id="A0A2R6R8I5"/>
<evidence type="ECO:0000313" key="3">
    <source>
        <dbReference type="Proteomes" id="UP000241394"/>
    </source>
</evidence>
<reference evidence="2 3" key="1">
    <citation type="submission" date="2017-07" db="EMBL/GenBank/DDBJ databases">
        <title>An improved, manually edited Actinidia chinensis var. chinensis (kiwifruit) genome highlights the challenges associated with draft genomes and gene prediction in plants.</title>
        <authorList>
            <person name="Pilkington S."/>
            <person name="Crowhurst R."/>
            <person name="Hilario E."/>
            <person name="Nardozza S."/>
            <person name="Fraser L."/>
            <person name="Peng Y."/>
            <person name="Gunaseelan K."/>
            <person name="Simpson R."/>
            <person name="Tahir J."/>
            <person name="Deroles S."/>
            <person name="Templeton K."/>
            <person name="Luo Z."/>
            <person name="Davy M."/>
            <person name="Cheng C."/>
            <person name="Mcneilage M."/>
            <person name="Scaglione D."/>
            <person name="Liu Y."/>
            <person name="Zhang Q."/>
            <person name="Datson P."/>
            <person name="De Silva N."/>
            <person name="Gardiner S."/>
            <person name="Bassett H."/>
            <person name="Chagne D."/>
            <person name="Mccallum J."/>
            <person name="Dzierzon H."/>
            <person name="Deng C."/>
            <person name="Wang Y.-Y."/>
            <person name="Barron N."/>
            <person name="Manako K."/>
            <person name="Bowen J."/>
            <person name="Foster T."/>
            <person name="Erridge Z."/>
            <person name="Tiffin H."/>
            <person name="Waite C."/>
            <person name="Davies K."/>
            <person name="Grierson E."/>
            <person name="Laing W."/>
            <person name="Kirk R."/>
            <person name="Chen X."/>
            <person name="Wood M."/>
            <person name="Montefiori M."/>
            <person name="Brummell D."/>
            <person name="Schwinn K."/>
            <person name="Catanach A."/>
            <person name="Fullerton C."/>
            <person name="Li D."/>
            <person name="Meiyalaghan S."/>
            <person name="Nieuwenhuizen N."/>
            <person name="Read N."/>
            <person name="Prakash R."/>
            <person name="Hunter D."/>
            <person name="Zhang H."/>
            <person name="Mckenzie M."/>
            <person name="Knabel M."/>
            <person name="Harris A."/>
            <person name="Allan A."/>
            <person name="Chen A."/>
            <person name="Janssen B."/>
            <person name="Plunkett B."/>
            <person name="Dwamena C."/>
            <person name="Voogd C."/>
            <person name="Leif D."/>
            <person name="Lafferty D."/>
            <person name="Souleyre E."/>
            <person name="Varkonyi-Gasic E."/>
            <person name="Gambi F."/>
            <person name="Hanley J."/>
            <person name="Yao J.-L."/>
            <person name="Cheung J."/>
            <person name="David K."/>
            <person name="Warren B."/>
            <person name="Marsh K."/>
            <person name="Snowden K."/>
            <person name="Lin-Wang K."/>
            <person name="Brian L."/>
            <person name="Martinez-Sanchez M."/>
            <person name="Wang M."/>
            <person name="Ileperuma N."/>
            <person name="Macnee N."/>
            <person name="Campin R."/>
            <person name="Mcatee P."/>
            <person name="Drummond R."/>
            <person name="Espley R."/>
            <person name="Ireland H."/>
            <person name="Wu R."/>
            <person name="Atkinson R."/>
            <person name="Karunairetnam S."/>
            <person name="Bulley S."/>
            <person name="Chunkath S."/>
            <person name="Hanley Z."/>
            <person name="Storey R."/>
            <person name="Thrimawithana A."/>
            <person name="Thomson S."/>
            <person name="David C."/>
            <person name="Testolin R."/>
        </authorList>
    </citation>
    <scope>NUCLEOTIDE SEQUENCE [LARGE SCALE GENOMIC DNA]</scope>
    <source>
        <strain evidence="3">cv. Red5</strain>
        <tissue evidence="2">Young leaf</tissue>
    </source>
</reference>
<evidence type="ECO:0000256" key="1">
    <source>
        <dbReference type="SAM" id="MobiDB-lite"/>
    </source>
</evidence>
<name>A0A2R6R8I5_ACTCC</name>
<dbReference type="PANTHER" id="PTHR33257">
    <property type="entry name" value="OS05G0165500 PROTEIN"/>
    <property type="match status" value="1"/>
</dbReference>
<feature type="compositionally biased region" description="Low complexity" evidence="1">
    <location>
        <begin position="137"/>
        <end position="166"/>
    </location>
</feature>
<dbReference type="EMBL" id="NKQK01000008">
    <property type="protein sequence ID" value="PSS23869.1"/>
    <property type="molecule type" value="Genomic_DNA"/>
</dbReference>
<accession>A0A2R6R8I5</accession>
<reference evidence="3" key="2">
    <citation type="journal article" date="2018" name="BMC Genomics">
        <title>A manually annotated Actinidia chinensis var. chinensis (kiwifruit) genome highlights the challenges associated with draft genomes and gene prediction in plants.</title>
        <authorList>
            <person name="Pilkington S.M."/>
            <person name="Crowhurst R."/>
            <person name="Hilario E."/>
            <person name="Nardozza S."/>
            <person name="Fraser L."/>
            <person name="Peng Y."/>
            <person name="Gunaseelan K."/>
            <person name="Simpson R."/>
            <person name="Tahir J."/>
            <person name="Deroles S.C."/>
            <person name="Templeton K."/>
            <person name="Luo Z."/>
            <person name="Davy M."/>
            <person name="Cheng C."/>
            <person name="McNeilage M."/>
            <person name="Scaglione D."/>
            <person name="Liu Y."/>
            <person name="Zhang Q."/>
            <person name="Datson P."/>
            <person name="De Silva N."/>
            <person name="Gardiner S.E."/>
            <person name="Bassett H."/>
            <person name="Chagne D."/>
            <person name="McCallum J."/>
            <person name="Dzierzon H."/>
            <person name="Deng C."/>
            <person name="Wang Y.Y."/>
            <person name="Barron L."/>
            <person name="Manako K."/>
            <person name="Bowen J."/>
            <person name="Foster T.M."/>
            <person name="Erridge Z.A."/>
            <person name="Tiffin H."/>
            <person name="Waite C.N."/>
            <person name="Davies K.M."/>
            <person name="Grierson E.P."/>
            <person name="Laing W.A."/>
            <person name="Kirk R."/>
            <person name="Chen X."/>
            <person name="Wood M."/>
            <person name="Montefiori M."/>
            <person name="Brummell D.A."/>
            <person name="Schwinn K.E."/>
            <person name="Catanach A."/>
            <person name="Fullerton C."/>
            <person name="Li D."/>
            <person name="Meiyalaghan S."/>
            <person name="Nieuwenhuizen N."/>
            <person name="Read N."/>
            <person name="Prakash R."/>
            <person name="Hunter D."/>
            <person name="Zhang H."/>
            <person name="McKenzie M."/>
            <person name="Knabel M."/>
            <person name="Harris A."/>
            <person name="Allan A.C."/>
            <person name="Gleave A."/>
            <person name="Chen A."/>
            <person name="Janssen B.J."/>
            <person name="Plunkett B."/>
            <person name="Ampomah-Dwamena C."/>
            <person name="Voogd C."/>
            <person name="Leif D."/>
            <person name="Lafferty D."/>
            <person name="Souleyre E.J.F."/>
            <person name="Varkonyi-Gasic E."/>
            <person name="Gambi F."/>
            <person name="Hanley J."/>
            <person name="Yao J.L."/>
            <person name="Cheung J."/>
            <person name="David K.M."/>
            <person name="Warren B."/>
            <person name="Marsh K."/>
            <person name="Snowden K.C."/>
            <person name="Lin-Wang K."/>
            <person name="Brian L."/>
            <person name="Martinez-Sanchez M."/>
            <person name="Wang M."/>
            <person name="Ileperuma N."/>
            <person name="Macnee N."/>
            <person name="Campin R."/>
            <person name="McAtee P."/>
            <person name="Drummond R.S.M."/>
            <person name="Espley R.V."/>
            <person name="Ireland H.S."/>
            <person name="Wu R."/>
            <person name="Atkinson R.G."/>
            <person name="Karunairetnam S."/>
            <person name="Bulley S."/>
            <person name="Chunkath S."/>
            <person name="Hanley Z."/>
            <person name="Storey R."/>
            <person name="Thrimawithana A.H."/>
            <person name="Thomson S."/>
            <person name="David C."/>
            <person name="Testolin R."/>
            <person name="Huang H."/>
            <person name="Hellens R.P."/>
            <person name="Schaffer R.J."/>
        </authorList>
    </citation>
    <scope>NUCLEOTIDE SEQUENCE [LARGE SCALE GENOMIC DNA]</scope>
    <source>
        <strain evidence="3">cv. Red5</strain>
    </source>
</reference>
<dbReference type="STRING" id="1590841.A0A2R6R8I5"/>
<dbReference type="OMA" id="NGHEDID"/>
<evidence type="ECO:0000313" key="2">
    <source>
        <dbReference type="EMBL" id="PSS23869.1"/>
    </source>
</evidence>
<sequence length="206" mass="22221">MCSLLTLSTLRLHLHIPQFNMLSSSSSSSSSRDLPQDALHHKSFSRLVSNEGPNMASPSFRVLYYGGVSGSVPFLWESQPGTPKHSLSDTYSLPPLTPPPSYFFNNYKIPTKKHSRSKLLHTLFLRINIKKIHMPQSPSSSSSLSSSSSSSSSNSNGRSRFSSSRSSFDDSVDGEVVAMNGSSPTSTLCFGIGNRALLAMVGRGSG</sequence>
<protein>
    <submittedName>
        <fullName evidence="2">Uncharacterized protein</fullName>
    </submittedName>
</protein>
<dbReference type="PANTHER" id="PTHR33257:SF4">
    <property type="entry name" value="EXPRESSED PROTEIN"/>
    <property type="match status" value="1"/>
</dbReference>
<dbReference type="Proteomes" id="UP000241394">
    <property type="component" value="Chromosome LG8"/>
</dbReference>
<comment type="caution">
    <text evidence="2">The sequence shown here is derived from an EMBL/GenBank/DDBJ whole genome shotgun (WGS) entry which is preliminary data.</text>
</comment>
<proteinExistence type="predicted"/>
<gene>
    <name evidence="2" type="ORF">CEY00_Acc08724</name>
</gene>
<dbReference type="FunCoup" id="A0A2R6R8I5">
    <property type="interactions" value="2"/>
</dbReference>
<dbReference type="Gramene" id="PSS23869">
    <property type="protein sequence ID" value="PSS23869"/>
    <property type="gene ID" value="CEY00_Acc08724"/>
</dbReference>
<dbReference type="InParanoid" id="A0A2R6R8I5"/>
<feature type="region of interest" description="Disordered" evidence="1">
    <location>
        <begin position="134"/>
        <end position="170"/>
    </location>
</feature>
<organism evidence="2 3">
    <name type="scientific">Actinidia chinensis var. chinensis</name>
    <name type="common">Chinese soft-hair kiwi</name>
    <dbReference type="NCBI Taxonomy" id="1590841"/>
    <lineage>
        <taxon>Eukaryota</taxon>
        <taxon>Viridiplantae</taxon>
        <taxon>Streptophyta</taxon>
        <taxon>Embryophyta</taxon>
        <taxon>Tracheophyta</taxon>
        <taxon>Spermatophyta</taxon>
        <taxon>Magnoliopsida</taxon>
        <taxon>eudicotyledons</taxon>
        <taxon>Gunneridae</taxon>
        <taxon>Pentapetalae</taxon>
        <taxon>asterids</taxon>
        <taxon>Ericales</taxon>
        <taxon>Actinidiaceae</taxon>
        <taxon>Actinidia</taxon>
    </lineage>
</organism>
<keyword evidence="3" id="KW-1185">Reference proteome</keyword>
<dbReference type="OrthoDB" id="691043at2759"/>